<sequence length="1704" mass="189587">MLQSSKLATPFMRATVPGTVNLGCSQSTVIRDSAVNSAENVCEADDRGGGNHQEGQSTVLPTNFTYPAGLVLSCLGCVLGTGNIWRFPRMVAVASCDSGSLTFILAWVFFLFTWSIPLIVTEYTLGRFTRGSPVVAFYKFLGDKFIWVGSWVTSIAFMISAYFSVVVGWCFYYFYVSCAWPDLPSTEPESRAIFDNFIQTYWPLFNHTLCLLMCGVAVFKGVKGIEIANGVLVPLQLLIVILVFYWSLSREYAEIGIKFMFTPDWGTFLNPKLYVEAACQNAFDTAAGMGLFSAYAAYFSRDTGAVRYSVILPVINNLVSLACGLTIFVTVFSTLIQTSPTLTIPQIIAIMKESGPGSTGLTFTWIPVLMSKLGIMGRVLCGLFFLCLSFAGISSMIAYIELTARTIQDFGVKRIWATVGSLVATFLVGVPSAISVNILSNQDFVWSFALMISGLCYCGLVIYYNPVRYLRVIVNDFAINDWRLPFVWIVVIAGVVPVEAIGLIAWWAYQNIDFTEWYIIHAESMAITFLEWAILAILVGTVNLMVTIFKVPVLKASASVGYDPYHPETIPLPTQCHSTPLKGVMSGRTEAAVMAKASNSSERTSTPDTESDSSIDWLESDEDEEKKFSYSFGLIASCLGCVLGTGNIWRFPRIVATARSLCFILAWLFFLFAWSVPLIITEYTIGRFTRSSPVIAFQKFLGSKCLWIGGWVTAISFLISAYFSVVVGWCFYYFYVACAWRELPSTEPESKQIFEDFIGTYWPLGLHTLDLLICGIAVFKGVKGIELANSFMVPIQLIIVTSTFYWSLSREYADVGIKFMFTPDWSMFANPQVYVEAACQNAFDTAAGMGLFSAYAAYFTRKTGAVRFGTLLPVVNNLVSLVCGLMIFSTVFSTLIQTQPTLTIPQIVTIMKESGPGSTGLTFTWIPVLMSKLGIAGRVLCGLFFLCLSFAGVTSMIGYIELTARTIQDFGVKRLYATTAALIVSFLVGVPSALSIGVLQNQDFVWGFALMISGICYCALVIHYNPVKYRRVIVNDFGLKDWKLPFIWIILIAGIVPFEAVGLICWWAYQNIALAEDWYLIKWLILFVLLGGLNIVVYCCKWNLLKDSSCKGYDPYHLEEIYPQSSSLKSPPSVHVEDGDEDSRDCEVLRYSEADMDDSRDSLKSSSDFQSSIQLDMRTSFTYSLGLIFSCLGCVLGTGNIWRFPRIIAVASSDKGCLTFVLVWIVFLFTWSIPLIITEYTLGRFTRGSPVVAFYKFLGKNFFWVGSWVTAIAFLISAYFSVVVGWCFYYFYVSCTRAELPLTEPESREIFDNFTVSEMSSTFRTSWPLVNHTLCLVICGITVFKGVKGIEFVNSCLVPIQLVIVIIVFYWSLSREYASVGIKFMFTADWSTLLDPKIYVEAACQNAFDTAAGMGVFSAYAAYFSRKTGAVRYGILLPTFNNLVSLTCGLTIFATVFSTLIQTSPTLTIPQIVSIMKESGPGSTGLTFTWIPVLMSKLGIMGRILCGMFFLCLSFAGISSMIASIELTARTIQDFGVKRIWATVASLILSFIVGVPSAVSVDILSNQDFVWGFGLIISGLCYCALVVWYNPVRYLHVIVNDFAINDWRLPFVWIFIIAGIVPFEGLSLIAWWVYQNIACTKWYLLKAESLAVILLEWGVLTFFLGLFNLFICIFKLSVRNSSSDTGYDPYHPEDIPRSQDCKQP</sequence>
<feature type="transmembrane region" description="Helical" evidence="8">
    <location>
        <begin position="1654"/>
        <end position="1674"/>
    </location>
</feature>
<feature type="transmembrane region" description="Helical" evidence="8">
    <location>
        <begin position="1262"/>
        <end position="1292"/>
    </location>
</feature>
<feature type="binding site" evidence="6">
    <location>
        <position position="1441"/>
    </location>
    <ligand>
        <name>Na(+)</name>
        <dbReference type="ChEBI" id="CHEBI:29101"/>
        <label>1</label>
    </ligand>
</feature>
<evidence type="ECO:0000256" key="4">
    <source>
        <dbReference type="ARBA" id="ARBA00022989"/>
    </source>
</evidence>
<feature type="transmembrane region" description="Helical" evidence="8">
    <location>
        <begin position="529"/>
        <end position="549"/>
    </location>
</feature>
<organism evidence="9 10">
    <name type="scientific">Echinococcus canadensis</name>
    <dbReference type="NCBI Taxonomy" id="519352"/>
    <lineage>
        <taxon>Eukaryota</taxon>
        <taxon>Metazoa</taxon>
        <taxon>Spiralia</taxon>
        <taxon>Lophotrochozoa</taxon>
        <taxon>Platyhelminthes</taxon>
        <taxon>Cestoda</taxon>
        <taxon>Eucestoda</taxon>
        <taxon>Cyclophyllidea</taxon>
        <taxon>Taeniidae</taxon>
        <taxon>Echinococcus</taxon>
        <taxon>Echinococcus canadensis group</taxon>
    </lineage>
</organism>
<feature type="region of interest" description="Disordered" evidence="7">
    <location>
        <begin position="1124"/>
        <end position="1144"/>
    </location>
</feature>
<evidence type="ECO:0000256" key="5">
    <source>
        <dbReference type="ARBA" id="ARBA00023136"/>
    </source>
</evidence>
<feature type="transmembrane region" description="Helical" evidence="8">
    <location>
        <begin position="414"/>
        <end position="438"/>
    </location>
</feature>
<feature type="transmembrane region" description="Helical" evidence="8">
    <location>
        <begin position="486"/>
        <end position="509"/>
    </location>
</feature>
<feature type="transmembrane region" description="Helical" evidence="8">
    <location>
        <begin position="1611"/>
        <end position="1634"/>
    </location>
</feature>
<feature type="transmembrane region" description="Helical" evidence="8">
    <location>
        <begin position="1222"/>
        <end position="1242"/>
    </location>
</feature>
<feature type="binding site" evidence="6">
    <location>
        <position position="1193"/>
    </location>
    <ligand>
        <name>Na(+)</name>
        <dbReference type="ChEBI" id="CHEBI:29101"/>
        <label>1</label>
    </ligand>
</feature>
<feature type="transmembrane region" description="Helical" evidence="8">
    <location>
        <begin position="1435"/>
        <end position="1461"/>
    </location>
</feature>
<feature type="transmembrane region" description="Helical" evidence="8">
    <location>
        <begin position="145"/>
        <end position="175"/>
    </location>
</feature>
<feature type="binding site" evidence="6">
    <location>
        <position position="1200"/>
    </location>
    <ligand>
        <name>Na(+)</name>
        <dbReference type="ChEBI" id="CHEBI:29101"/>
        <label>1</label>
    </ligand>
</feature>
<feature type="transmembrane region" description="Helical" evidence="8">
    <location>
        <begin position="200"/>
        <end position="219"/>
    </location>
</feature>
<protein>
    <submittedName>
        <fullName evidence="10">Sodium-dependent transporter</fullName>
    </submittedName>
</protein>
<feature type="transmembrane region" description="Helical" evidence="8">
    <location>
        <begin position="706"/>
        <end position="735"/>
    </location>
</feature>
<feature type="transmembrane region" description="Helical" evidence="8">
    <location>
        <begin position="1004"/>
        <end position="1025"/>
    </location>
</feature>
<evidence type="ECO:0000256" key="7">
    <source>
        <dbReference type="SAM" id="MobiDB-lite"/>
    </source>
</evidence>
<feature type="transmembrane region" description="Helical" evidence="8">
    <location>
        <begin position="663"/>
        <end position="685"/>
    </location>
</feature>
<feature type="transmembrane region" description="Helical" evidence="8">
    <location>
        <begin position="974"/>
        <end position="998"/>
    </location>
</feature>
<dbReference type="PANTHER" id="PTHR42948">
    <property type="entry name" value="TRANSPORTER"/>
    <property type="match status" value="1"/>
</dbReference>
<feature type="transmembrane region" description="Helical" evidence="8">
    <location>
        <begin position="1356"/>
        <end position="1373"/>
    </location>
</feature>
<feature type="transmembrane region" description="Helical" evidence="8">
    <location>
        <begin position="1569"/>
        <end position="1590"/>
    </location>
</feature>
<evidence type="ECO:0000256" key="1">
    <source>
        <dbReference type="ARBA" id="ARBA00004141"/>
    </source>
</evidence>
<dbReference type="GO" id="GO:0046872">
    <property type="term" value="F:metal ion binding"/>
    <property type="evidence" value="ECO:0007669"/>
    <property type="project" value="UniProtKB-KW"/>
</dbReference>
<feature type="region of interest" description="Disordered" evidence="7">
    <location>
        <begin position="596"/>
        <end position="616"/>
    </location>
</feature>
<feature type="transmembrane region" description="Helical" evidence="8">
    <location>
        <begin position="64"/>
        <end position="84"/>
    </location>
</feature>
<feature type="compositionally biased region" description="Polar residues" evidence="7">
    <location>
        <begin position="597"/>
        <end position="608"/>
    </location>
</feature>
<feature type="transmembrane region" description="Helical" evidence="8">
    <location>
        <begin position="310"/>
        <end position="336"/>
    </location>
</feature>
<feature type="transmembrane region" description="Helical" evidence="8">
    <location>
        <begin position="1540"/>
        <end position="1563"/>
    </location>
</feature>
<dbReference type="PANTHER" id="PTHR42948:SF1">
    <property type="entry name" value="TRANSPORTER"/>
    <property type="match status" value="1"/>
</dbReference>
<feature type="transmembrane region" description="Helical" evidence="8">
    <location>
        <begin position="842"/>
        <end position="859"/>
    </location>
</feature>
<dbReference type="PRINTS" id="PR00176">
    <property type="entry name" value="NANEUSMPORT"/>
</dbReference>
<dbReference type="InterPro" id="IPR037272">
    <property type="entry name" value="SNS_sf"/>
</dbReference>
<dbReference type="InterPro" id="IPR000175">
    <property type="entry name" value="Na/ntran_symport"/>
</dbReference>
<dbReference type="GO" id="GO:0016020">
    <property type="term" value="C:membrane"/>
    <property type="evidence" value="ECO:0007669"/>
    <property type="project" value="UniProtKB-SubCell"/>
</dbReference>
<dbReference type="Pfam" id="PF00209">
    <property type="entry name" value="SNF"/>
    <property type="match status" value="6"/>
</dbReference>
<feature type="transmembrane region" description="Helical" evidence="8">
    <location>
        <begin position="1398"/>
        <end position="1423"/>
    </location>
</feature>
<feature type="transmembrane region" description="Helical" evidence="8">
    <location>
        <begin position="871"/>
        <end position="896"/>
    </location>
</feature>
<accession>A0A915EY58</accession>
<keyword evidence="6" id="KW-0479">Metal-binding</keyword>
<evidence type="ECO:0000256" key="6">
    <source>
        <dbReference type="PIRSR" id="PIRSR600175-1"/>
    </source>
</evidence>
<evidence type="ECO:0000313" key="10">
    <source>
        <dbReference type="WBParaSite" id="maker-E.canG7_contigs_6505-snap-gene-0.32-mRNA-1"/>
    </source>
</evidence>
<evidence type="ECO:0000256" key="2">
    <source>
        <dbReference type="ARBA" id="ARBA00022448"/>
    </source>
</evidence>
<dbReference type="PROSITE" id="PS50267">
    <property type="entry name" value="NA_NEUROTRAN_SYMP_3"/>
    <property type="match status" value="3"/>
</dbReference>
<feature type="binding site" evidence="6">
    <location>
        <position position="1520"/>
    </location>
    <ligand>
        <name>Na(+)</name>
        <dbReference type="ChEBI" id="CHEBI:29101"/>
        <label>1</label>
    </ligand>
</feature>
<evidence type="ECO:0000256" key="8">
    <source>
        <dbReference type="SAM" id="Phobius"/>
    </source>
</evidence>
<keyword evidence="2" id="KW-0813">Transport</keyword>
<feature type="transmembrane region" description="Helical" evidence="8">
    <location>
        <begin position="231"/>
        <end position="248"/>
    </location>
</feature>
<dbReference type="SUPFAM" id="SSF161070">
    <property type="entry name" value="SNF-like"/>
    <property type="match status" value="3"/>
</dbReference>
<evidence type="ECO:0000313" key="9">
    <source>
        <dbReference type="Proteomes" id="UP000887562"/>
    </source>
</evidence>
<feature type="transmembrane region" description="Helical" evidence="8">
    <location>
        <begin position="375"/>
        <end position="402"/>
    </location>
</feature>
<keyword evidence="9" id="KW-1185">Reference proteome</keyword>
<feature type="transmembrane region" description="Helical" evidence="8">
    <location>
        <begin position="791"/>
        <end position="808"/>
    </location>
</feature>
<feature type="transmembrane region" description="Helical" evidence="8">
    <location>
        <begin position="935"/>
        <end position="962"/>
    </location>
</feature>
<keyword evidence="3 8" id="KW-0812">Transmembrane</keyword>
<feature type="transmembrane region" description="Helical" evidence="8">
    <location>
        <begin position="628"/>
        <end position="651"/>
    </location>
</feature>
<feature type="transmembrane region" description="Helical" evidence="8">
    <location>
        <begin position="1181"/>
        <end position="1202"/>
    </location>
</feature>
<feature type="transmembrane region" description="Helical" evidence="8">
    <location>
        <begin position="1081"/>
        <end position="1100"/>
    </location>
</feature>
<feature type="transmembrane region" description="Helical" evidence="8">
    <location>
        <begin position="104"/>
        <end position="125"/>
    </location>
</feature>
<feature type="transmembrane region" description="Helical" evidence="8">
    <location>
        <begin position="444"/>
        <end position="465"/>
    </location>
</feature>
<reference evidence="10" key="1">
    <citation type="submission" date="2022-11" db="UniProtKB">
        <authorList>
            <consortium name="WormBaseParasite"/>
        </authorList>
    </citation>
    <scope>IDENTIFICATION</scope>
</reference>
<keyword evidence="4 8" id="KW-1133">Transmembrane helix</keyword>
<keyword evidence="5 8" id="KW-0472">Membrane</keyword>
<dbReference type="WBParaSite" id="maker-E.canG7_contigs_6505-snap-gene-0.32-mRNA-1">
    <property type="protein sequence ID" value="maker-E.canG7_contigs_6505-snap-gene-0.32-mRNA-1"/>
    <property type="gene ID" value="EcG7_03413"/>
</dbReference>
<proteinExistence type="predicted"/>
<feature type="transmembrane region" description="Helical" evidence="8">
    <location>
        <begin position="1046"/>
        <end position="1069"/>
    </location>
</feature>
<name>A0A915EY58_9CEST</name>
<dbReference type="Proteomes" id="UP000887562">
    <property type="component" value="Unplaced"/>
</dbReference>
<evidence type="ECO:0000256" key="3">
    <source>
        <dbReference type="ARBA" id="ARBA00022692"/>
    </source>
</evidence>
<comment type="subcellular location">
    <subcellularLocation>
        <location evidence="1">Membrane</location>
        <topology evidence="1">Multi-pass membrane protein</topology>
    </subcellularLocation>
</comment>
<feature type="transmembrane region" description="Helical" evidence="8">
    <location>
        <begin position="1500"/>
        <end position="1528"/>
    </location>
</feature>
<feature type="transmembrane region" description="Helical" evidence="8">
    <location>
        <begin position="760"/>
        <end position="779"/>
    </location>
</feature>
<feature type="transmembrane region" description="Helical" evidence="8">
    <location>
        <begin position="1326"/>
        <end position="1344"/>
    </location>
</feature>
<keyword evidence="6" id="KW-0915">Sodium</keyword>